<dbReference type="Gene3D" id="1.10.530.10">
    <property type="match status" value="1"/>
</dbReference>
<reference evidence="4 5" key="1">
    <citation type="journal article" date="2010" name="J. Bacteriol.">
        <title>Genome sequence of the oligotrophic marine Gammaproteobacterium HTCC2143, isolated from the Oregon Coast.</title>
        <authorList>
            <person name="Oh H.M."/>
            <person name="Kang I."/>
            <person name="Ferriera S."/>
            <person name="Giovannoni S.J."/>
            <person name="Cho J.C."/>
        </authorList>
    </citation>
    <scope>NUCLEOTIDE SEQUENCE [LARGE SCALE GENOMIC DNA]</scope>
    <source>
        <strain evidence="4 5">HTCC2143</strain>
    </source>
</reference>
<feature type="active site" evidence="1">
    <location>
        <position position="127"/>
    </location>
</feature>
<dbReference type="InterPro" id="IPR043426">
    <property type="entry name" value="MltB-like"/>
</dbReference>
<dbReference type="PANTHER" id="PTHR30163:SF9">
    <property type="entry name" value="MEMBRANE-BOUND LYTIC MUREIN TRANSGLYCOSYLASE B"/>
    <property type="match status" value="1"/>
</dbReference>
<dbReference type="OrthoDB" id="9772911at2"/>
<sequence length="328" mass="36792">MFRKIAVGAKVLLVAVCFGQYAIADDNYAEHPMALAFVEKMVSTHNFDRSYMEAAMASATRKQSILDAIARPAEKTKTWGQYRKIFVTEKRTKLGREFMKTYADTLARAEREFGVPTEIIAAIIGVETRYGRQKGNYRVLDALATLSFDYPRRSKFFSGQLEEYFLLVQEQNFDAETVKGSYAGAMGYGQFIPSSYRHYAIDFDGDGVADIVNNPVDAIGSVANYFKSHGWVPDGTVTVTATVTADHKVDMANQKLRPKLTVAELNDHGFIPSSKIANDQPATAMRLVGDSGEEYWIGLHNFYVITRYNHSKLYAMAVYQLSNELRAQ</sequence>
<dbReference type="PANTHER" id="PTHR30163">
    <property type="entry name" value="MEMBRANE-BOUND LYTIC MUREIN TRANSGLYCOSYLASE B"/>
    <property type="match status" value="1"/>
</dbReference>
<dbReference type="EMBL" id="AAVT01000007">
    <property type="protein sequence ID" value="EAW30620.1"/>
    <property type="molecule type" value="Genomic_DNA"/>
</dbReference>
<dbReference type="CDD" id="cd13399">
    <property type="entry name" value="Slt35-like"/>
    <property type="match status" value="1"/>
</dbReference>
<dbReference type="eggNOG" id="COG2951">
    <property type="taxonomic scope" value="Bacteria"/>
</dbReference>
<feature type="signal peptide" evidence="2">
    <location>
        <begin position="1"/>
        <end position="24"/>
    </location>
</feature>
<dbReference type="Pfam" id="PF13406">
    <property type="entry name" value="SLT_2"/>
    <property type="match status" value="1"/>
</dbReference>
<gene>
    <name evidence="4" type="ORF">GP2143_00737</name>
</gene>
<name>A0YF25_9GAMM</name>
<keyword evidence="5" id="KW-1185">Reference proteome</keyword>
<evidence type="ECO:0000313" key="5">
    <source>
        <dbReference type="Proteomes" id="UP000004931"/>
    </source>
</evidence>
<evidence type="ECO:0000256" key="2">
    <source>
        <dbReference type="SAM" id="SignalP"/>
    </source>
</evidence>
<dbReference type="NCBIfam" id="TIGR02282">
    <property type="entry name" value="MltB"/>
    <property type="match status" value="1"/>
</dbReference>
<dbReference type="Gene3D" id="1.10.8.350">
    <property type="entry name" value="Bacterial muramidase"/>
    <property type="match status" value="1"/>
</dbReference>
<dbReference type="SUPFAM" id="SSF53955">
    <property type="entry name" value="Lysozyme-like"/>
    <property type="match status" value="1"/>
</dbReference>
<dbReference type="FunFam" id="1.10.8.350:FF:000001">
    <property type="entry name" value="Lytic murein transglycosylase B"/>
    <property type="match status" value="1"/>
</dbReference>
<dbReference type="InterPro" id="IPR011757">
    <property type="entry name" value="Lytic_transglycosylase_MltB"/>
</dbReference>
<dbReference type="InterPro" id="IPR031304">
    <property type="entry name" value="SLT_2"/>
</dbReference>
<proteinExistence type="predicted"/>
<feature type="chain" id="PRO_5002630694" evidence="2">
    <location>
        <begin position="25"/>
        <end position="328"/>
    </location>
</feature>
<accession>A0YF25</accession>
<dbReference type="InterPro" id="IPR023346">
    <property type="entry name" value="Lysozyme-like_dom_sf"/>
</dbReference>
<comment type="caution">
    <text evidence="4">The sequence shown here is derived from an EMBL/GenBank/DDBJ whole genome shotgun (WGS) entry which is preliminary data.</text>
</comment>
<keyword evidence="2" id="KW-0732">Signal</keyword>
<dbReference type="Proteomes" id="UP000004931">
    <property type="component" value="Unassembled WGS sequence"/>
</dbReference>
<dbReference type="GO" id="GO:0009253">
    <property type="term" value="P:peptidoglycan catabolic process"/>
    <property type="evidence" value="ECO:0007669"/>
    <property type="project" value="TreeGrafter"/>
</dbReference>
<organism evidence="4 5">
    <name type="scientific">marine gamma proteobacterium HTCC2143</name>
    <dbReference type="NCBI Taxonomy" id="247633"/>
    <lineage>
        <taxon>Bacteria</taxon>
        <taxon>Pseudomonadati</taxon>
        <taxon>Pseudomonadota</taxon>
        <taxon>Gammaproteobacteria</taxon>
        <taxon>Cellvibrionales</taxon>
        <taxon>Spongiibacteraceae</taxon>
        <taxon>BD1-7 clade</taxon>
    </lineage>
</organism>
<evidence type="ECO:0000259" key="3">
    <source>
        <dbReference type="Pfam" id="PF13406"/>
    </source>
</evidence>
<evidence type="ECO:0000313" key="4">
    <source>
        <dbReference type="EMBL" id="EAW30620.1"/>
    </source>
</evidence>
<dbReference type="GO" id="GO:0008933">
    <property type="term" value="F:peptidoglycan lytic transglycosylase activity"/>
    <property type="evidence" value="ECO:0007669"/>
    <property type="project" value="TreeGrafter"/>
</dbReference>
<protein>
    <submittedName>
        <fullName evidence="4">Lytic murein transglycosylase B</fullName>
    </submittedName>
</protein>
<dbReference type="STRING" id="247633.GP2143_00737"/>
<feature type="domain" description="Transglycosylase SLT" evidence="3">
    <location>
        <begin position="35"/>
        <end position="322"/>
    </location>
</feature>
<dbReference type="AlphaFoldDB" id="A0YF25"/>
<evidence type="ECO:0000256" key="1">
    <source>
        <dbReference type="PIRSR" id="PIRSR611757-1"/>
    </source>
</evidence>